<proteinExistence type="predicted"/>
<sequence length="82" mass="9295">MTTIYKIPGGGQKVQSNVQNGVDTEYVRVENSDWVEKCGCNGQDFYGNTMWSNDLETLQRWVDVWAGCKVRLVEAADKESDM</sequence>
<dbReference type="Proteomes" id="UP001214113">
    <property type="component" value="Unassembled WGS sequence"/>
</dbReference>
<dbReference type="EMBL" id="JAQNSB010000018">
    <property type="protein sequence ID" value="MDC1855563.1"/>
    <property type="molecule type" value="Genomic_DNA"/>
</dbReference>
<reference evidence="1" key="1">
    <citation type="submission" date="2022-10" db="EMBL/GenBank/DDBJ databases">
        <title>Human gut microbiome strain richness.</title>
        <authorList>
            <person name="Chen-Liaw A."/>
        </authorList>
    </citation>
    <scope>NUCLEOTIDE SEQUENCE</scope>
    <source>
        <strain evidence="1">BSD2780061687st1_G10_BSD2780061687b_171204</strain>
    </source>
</reference>
<accession>A0AAW6GCK7</accession>
<evidence type="ECO:0000313" key="2">
    <source>
        <dbReference type="Proteomes" id="UP001214113"/>
    </source>
</evidence>
<gene>
    <name evidence="1" type="ORF">POZ22_12320</name>
</gene>
<organism evidence="1 2">
    <name type="scientific">Bacteroides uniformis</name>
    <dbReference type="NCBI Taxonomy" id="820"/>
    <lineage>
        <taxon>Bacteria</taxon>
        <taxon>Pseudomonadati</taxon>
        <taxon>Bacteroidota</taxon>
        <taxon>Bacteroidia</taxon>
        <taxon>Bacteroidales</taxon>
        <taxon>Bacteroidaceae</taxon>
        <taxon>Bacteroides</taxon>
    </lineage>
</organism>
<evidence type="ECO:0000313" key="1">
    <source>
        <dbReference type="EMBL" id="MDC1855563.1"/>
    </source>
</evidence>
<protein>
    <submittedName>
        <fullName evidence="1">Uncharacterized protein</fullName>
    </submittedName>
</protein>
<name>A0AAW6GCK7_BACUN</name>
<comment type="caution">
    <text evidence="1">The sequence shown here is derived from an EMBL/GenBank/DDBJ whole genome shotgun (WGS) entry which is preliminary data.</text>
</comment>
<dbReference type="RefSeq" id="WP_117615399.1">
    <property type="nucleotide sequence ID" value="NZ_JAQNSB010000018.1"/>
</dbReference>
<dbReference type="AlphaFoldDB" id="A0AAW6GCK7"/>